<accession>A0A9J6CKM2</accession>
<evidence type="ECO:0000313" key="8">
    <source>
        <dbReference type="Proteomes" id="UP001107558"/>
    </source>
</evidence>
<keyword evidence="2 5" id="KW-0812">Transmembrane</keyword>
<evidence type="ECO:0000313" key="7">
    <source>
        <dbReference type="EMBL" id="KAG5682407.1"/>
    </source>
</evidence>
<comment type="caution">
    <text evidence="7">The sequence shown here is derived from an EMBL/GenBank/DDBJ whole genome shotgun (WGS) entry which is preliminary data.</text>
</comment>
<dbReference type="Proteomes" id="UP001107558">
    <property type="component" value="Chromosome 1"/>
</dbReference>
<keyword evidence="3 5" id="KW-1133">Transmembrane helix</keyword>
<dbReference type="InterPro" id="IPR036513">
    <property type="entry name" value="STAS_dom_sf"/>
</dbReference>
<dbReference type="AlphaFoldDB" id="A0A9J6CKM2"/>
<dbReference type="NCBIfam" id="TIGR00815">
    <property type="entry name" value="sulP"/>
    <property type="match status" value="1"/>
</dbReference>
<evidence type="ECO:0000256" key="3">
    <source>
        <dbReference type="ARBA" id="ARBA00022989"/>
    </source>
</evidence>
<feature type="transmembrane region" description="Helical" evidence="5">
    <location>
        <begin position="451"/>
        <end position="471"/>
    </location>
</feature>
<feature type="transmembrane region" description="Helical" evidence="5">
    <location>
        <begin position="271"/>
        <end position="291"/>
    </location>
</feature>
<dbReference type="InterPro" id="IPR001902">
    <property type="entry name" value="SLC26A/SulP_fam"/>
</dbReference>
<evidence type="ECO:0000256" key="2">
    <source>
        <dbReference type="ARBA" id="ARBA00022692"/>
    </source>
</evidence>
<dbReference type="SUPFAM" id="SSF52091">
    <property type="entry name" value="SpoIIaa-like"/>
    <property type="match status" value="1"/>
</dbReference>
<dbReference type="GO" id="GO:0055085">
    <property type="term" value="P:transmembrane transport"/>
    <property type="evidence" value="ECO:0007669"/>
    <property type="project" value="InterPro"/>
</dbReference>
<dbReference type="CDD" id="cd07042">
    <property type="entry name" value="STAS_SulP_like_sulfate_transporter"/>
    <property type="match status" value="1"/>
</dbReference>
<keyword evidence="4 5" id="KW-0472">Membrane</keyword>
<dbReference type="InterPro" id="IPR011547">
    <property type="entry name" value="SLC26A/SulP_dom"/>
</dbReference>
<dbReference type="GO" id="GO:0016020">
    <property type="term" value="C:membrane"/>
    <property type="evidence" value="ECO:0007669"/>
    <property type="project" value="UniProtKB-SubCell"/>
</dbReference>
<feature type="transmembrane region" description="Helical" evidence="5">
    <location>
        <begin position="182"/>
        <end position="206"/>
    </location>
</feature>
<feature type="domain" description="STAS" evidence="6">
    <location>
        <begin position="538"/>
        <end position="652"/>
    </location>
</feature>
<proteinExistence type="predicted"/>
<feature type="transmembrane region" description="Helical" evidence="5">
    <location>
        <begin position="149"/>
        <end position="170"/>
    </location>
</feature>
<feature type="transmembrane region" description="Helical" evidence="5">
    <location>
        <begin position="425"/>
        <end position="445"/>
    </location>
</feature>
<sequence length="675" mass="75710">MFRDQNEDKNGFFNEGLDVCSDESNLQKFDCDNTKIEIIRLKYNQESLFREMAYRKPSSKSFIAKKFNNVNKKAIRTCAIESFPIITWLYSYKKDDFASDLISGCTVAIMQIPQGMGYSLLANLPPIVGIYMAFFPVLIYALFGTSKHNSMGTFAVISIMVGKCITTYSYQYSDSSIAKQAAYSPIEVATLLCFLVGTMQLIMWLLRLGIMSFLLSESLVSGFTTGAAIHVLTSQVKDLLGIELPGINGNFKLVKTYVEIFSQVNSNRFNVTSIILSTLTILLLLLNNEILKPILARKTKIPIPIELFVVVGGTLFSKYIRLYENFNVILIGHIPLGFPSMTICRFDLWKELLLDSIAISIVSYSITVSMALILGQKLKYEINFNQELLAMGLGNIFGSFFSCFPYSASLSRSLIQQNVGGKTQLASLISCVLLFFVLMWIGPFFEDLPRCILASIIVIAIKGMVMQVKDFKNFKRKSNSDALVWMCTFLAVIFLSIDIGLLIGICLSILCIFCNGLKCYVCVLGNVPNTDLFLDIDNFQKAVEIPYVKILQLSGSINFATKVFLRNQICSKLKINLIKELKIKELNNNADKSNKNLTSNINFKHLILDFGSLTSIDASSIVMLSDLIKDLNKLDLKVSITSCSSSRIYEVLLKNEFEFMHIMYPSIQDVEVGIL</sequence>
<feature type="transmembrane region" description="Helical" evidence="5">
    <location>
        <begin position="120"/>
        <end position="143"/>
    </location>
</feature>
<dbReference type="OrthoDB" id="288203at2759"/>
<dbReference type="PROSITE" id="PS50801">
    <property type="entry name" value="STAS"/>
    <property type="match status" value="1"/>
</dbReference>
<evidence type="ECO:0000259" key="6">
    <source>
        <dbReference type="PROSITE" id="PS50801"/>
    </source>
</evidence>
<gene>
    <name evidence="7" type="ORF">PVAND_011760</name>
</gene>
<comment type="subcellular location">
    <subcellularLocation>
        <location evidence="1">Membrane</location>
        <topology evidence="1">Multi-pass membrane protein</topology>
    </subcellularLocation>
</comment>
<dbReference type="InterPro" id="IPR002645">
    <property type="entry name" value="STAS_dom"/>
</dbReference>
<evidence type="ECO:0000256" key="1">
    <source>
        <dbReference type="ARBA" id="ARBA00004141"/>
    </source>
</evidence>
<evidence type="ECO:0000256" key="5">
    <source>
        <dbReference type="SAM" id="Phobius"/>
    </source>
</evidence>
<protein>
    <recommendedName>
        <fullName evidence="6">STAS domain-containing protein</fullName>
    </recommendedName>
</protein>
<keyword evidence="8" id="KW-1185">Reference proteome</keyword>
<dbReference type="Gene3D" id="3.30.750.24">
    <property type="entry name" value="STAS domain"/>
    <property type="match status" value="1"/>
</dbReference>
<dbReference type="EMBL" id="JADBJN010000001">
    <property type="protein sequence ID" value="KAG5682407.1"/>
    <property type="molecule type" value="Genomic_DNA"/>
</dbReference>
<feature type="transmembrane region" description="Helical" evidence="5">
    <location>
        <begin position="356"/>
        <end position="376"/>
    </location>
</feature>
<dbReference type="PANTHER" id="PTHR11814">
    <property type="entry name" value="SULFATE TRANSPORTER"/>
    <property type="match status" value="1"/>
</dbReference>
<feature type="transmembrane region" description="Helical" evidence="5">
    <location>
        <begin position="483"/>
        <end position="510"/>
    </location>
</feature>
<name>A0A9J6CKM2_POLVA</name>
<feature type="transmembrane region" description="Helical" evidence="5">
    <location>
        <begin position="326"/>
        <end position="344"/>
    </location>
</feature>
<reference evidence="7" key="1">
    <citation type="submission" date="2021-03" db="EMBL/GenBank/DDBJ databases">
        <title>Chromosome level genome of the anhydrobiotic midge Polypedilum vanderplanki.</title>
        <authorList>
            <person name="Yoshida Y."/>
            <person name="Kikawada T."/>
            <person name="Gusev O."/>
        </authorList>
    </citation>
    <scope>NUCLEOTIDE SEQUENCE</scope>
    <source>
        <strain evidence="7">NIAS01</strain>
        <tissue evidence="7">Whole body or cell culture</tissue>
    </source>
</reference>
<evidence type="ECO:0000256" key="4">
    <source>
        <dbReference type="ARBA" id="ARBA00023136"/>
    </source>
</evidence>
<feature type="transmembrane region" description="Helical" evidence="5">
    <location>
        <begin position="388"/>
        <end position="404"/>
    </location>
</feature>
<dbReference type="Pfam" id="PF01740">
    <property type="entry name" value="STAS"/>
    <property type="match status" value="1"/>
</dbReference>
<organism evidence="7 8">
    <name type="scientific">Polypedilum vanderplanki</name>
    <name type="common">Sleeping chironomid midge</name>
    <dbReference type="NCBI Taxonomy" id="319348"/>
    <lineage>
        <taxon>Eukaryota</taxon>
        <taxon>Metazoa</taxon>
        <taxon>Ecdysozoa</taxon>
        <taxon>Arthropoda</taxon>
        <taxon>Hexapoda</taxon>
        <taxon>Insecta</taxon>
        <taxon>Pterygota</taxon>
        <taxon>Neoptera</taxon>
        <taxon>Endopterygota</taxon>
        <taxon>Diptera</taxon>
        <taxon>Nematocera</taxon>
        <taxon>Chironomoidea</taxon>
        <taxon>Chironomidae</taxon>
        <taxon>Chironominae</taxon>
        <taxon>Polypedilum</taxon>
        <taxon>Polypedilum</taxon>
    </lineage>
</organism>
<dbReference type="Pfam" id="PF00916">
    <property type="entry name" value="Sulfate_transp"/>
    <property type="match status" value="1"/>
</dbReference>